<feature type="binding site" evidence="12">
    <location>
        <position position="114"/>
    </location>
    <ligand>
        <name>[4Fe-4S] cluster</name>
        <dbReference type="ChEBI" id="CHEBI:49883"/>
        <note>4Fe-4S-S-AdoMet</note>
    </ligand>
</feature>
<feature type="domain" description="Radical SAM core" evidence="13">
    <location>
        <begin position="96"/>
        <end position="323"/>
    </location>
</feature>
<keyword evidence="4 12" id="KW-0698">rRNA processing</keyword>
<dbReference type="EC" id="2.1.1.192" evidence="12"/>
<dbReference type="InterPro" id="IPR040072">
    <property type="entry name" value="Methyltransferase_A"/>
</dbReference>
<dbReference type="InterPro" id="IPR048641">
    <property type="entry name" value="RlmN_N"/>
</dbReference>
<keyword evidence="15" id="KW-1185">Reference proteome</keyword>
<evidence type="ECO:0000256" key="7">
    <source>
        <dbReference type="ARBA" id="ARBA00022691"/>
    </source>
</evidence>
<evidence type="ECO:0000256" key="5">
    <source>
        <dbReference type="ARBA" id="ARBA00022603"/>
    </source>
</evidence>
<dbReference type="Proteomes" id="UP000295773">
    <property type="component" value="Unassembled WGS sequence"/>
</dbReference>
<dbReference type="HAMAP" id="MF_01849">
    <property type="entry name" value="RNA_methyltr_RlmN"/>
    <property type="match status" value="1"/>
</dbReference>
<dbReference type="Gene3D" id="3.20.20.70">
    <property type="entry name" value="Aldolase class I"/>
    <property type="match status" value="1"/>
</dbReference>
<dbReference type="NCBIfam" id="TIGR00048">
    <property type="entry name" value="rRNA_mod_RlmN"/>
    <property type="match status" value="1"/>
</dbReference>
<comment type="similarity">
    <text evidence="12">Belongs to the radical SAM superfamily. RlmN family.</text>
</comment>
<accession>A0A4R3TJI2</accession>
<evidence type="ECO:0000256" key="9">
    <source>
        <dbReference type="ARBA" id="ARBA00022723"/>
    </source>
</evidence>
<dbReference type="SFLD" id="SFLDS00029">
    <property type="entry name" value="Radical_SAM"/>
    <property type="match status" value="1"/>
</dbReference>
<keyword evidence="7 12" id="KW-0949">S-adenosyl-L-methionine</keyword>
<dbReference type="InterPro" id="IPR058240">
    <property type="entry name" value="rSAM_sf"/>
</dbReference>
<dbReference type="PANTHER" id="PTHR30544:SF5">
    <property type="entry name" value="RADICAL SAM CORE DOMAIN-CONTAINING PROTEIN"/>
    <property type="match status" value="1"/>
</dbReference>
<keyword evidence="12" id="KW-1015">Disulfide bond</keyword>
<dbReference type="GO" id="GO:0070475">
    <property type="term" value="P:rRNA base methylation"/>
    <property type="evidence" value="ECO:0007669"/>
    <property type="project" value="UniProtKB-UniRule"/>
</dbReference>
<dbReference type="InterPro" id="IPR027492">
    <property type="entry name" value="RNA_MTrfase_RlmN"/>
</dbReference>
<dbReference type="InterPro" id="IPR004383">
    <property type="entry name" value="rRNA_lsu_MTrfase_RlmN/Cfr"/>
</dbReference>
<name>A0A4R3TJI2_9FIRM</name>
<comment type="catalytic activity">
    <reaction evidence="12">
        <text>adenosine(37) in tRNA + 2 reduced [2Fe-2S]-[ferredoxin] + 2 S-adenosyl-L-methionine = 2-methyladenosine(37) in tRNA + 5'-deoxyadenosine + L-methionine + 2 oxidized [2Fe-2S]-[ferredoxin] + S-adenosyl-L-homocysteine</text>
        <dbReference type="Rhea" id="RHEA:43332"/>
        <dbReference type="Rhea" id="RHEA-COMP:10000"/>
        <dbReference type="Rhea" id="RHEA-COMP:10001"/>
        <dbReference type="Rhea" id="RHEA-COMP:10162"/>
        <dbReference type="Rhea" id="RHEA-COMP:10485"/>
        <dbReference type="ChEBI" id="CHEBI:17319"/>
        <dbReference type="ChEBI" id="CHEBI:33737"/>
        <dbReference type="ChEBI" id="CHEBI:33738"/>
        <dbReference type="ChEBI" id="CHEBI:57844"/>
        <dbReference type="ChEBI" id="CHEBI:57856"/>
        <dbReference type="ChEBI" id="CHEBI:59789"/>
        <dbReference type="ChEBI" id="CHEBI:74411"/>
        <dbReference type="ChEBI" id="CHEBI:74497"/>
        <dbReference type="EC" id="2.1.1.192"/>
    </reaction>
</comment>
<dbReference type="EMBL" id="SMBP01000005">
    <property type="protein sequence ID" value="TCU62238.1"/>
    <property type="molecule type" value="Genomic_DNA"/>
</dbReference>
<dbReference type="RefSeq" id="WP_132224199.1">
    <property type="nucleotide sequence ID" value="NZ_JANKBG010000006.1"/>
</dbReference>
<keyword evidence="8 12" id="KW-0819">tRNA processing</keyword>
<comment type="caution">
    <text evidence="14">The sequence shown here is derived from an EMBL/GenBank/DDBJ whole genome shotgun (WGS) entry which is preliminary data.</text>
</comment>
<organism evidence="14 15">
    <name type="scientific">Longicatena caecimuris</name>
    <dbReference type="NCBI Taxonomy" id="1796635"/>
    <lineage>
        <taxon>Bacteria</taxon>
        <taxon>Bacillati</taxon>
        <taxon>Bacillota</taxon>
        <taxon>Erysipelotrichia</taxon>
        <taxon>Erysipelotrichales</taxon>
        <taxon>Erysipelotrichaceae</taxon>
        <taxon>Longicatena</taxon>
    </lineage>
</organism>
<evidence type="ECO:0000313" key="15">
    <source>
        <dbReference type="Proteomes" id="UP000295773"/>
    </source>
</evidence>
<feature type="binding site" evidence="12">
    <location>
        <begin position="160"/>
        <end position="161"/>
    </location>
    <ligand>
        <name>S-adenosyl-L-methionine</name>
        <dbReference type="ChEBI" id="CHEBI:59789"/>
    </ligand>
</feature>
<feature type="binding site" evidence="12">
    <location>
        <position position="291"/>
    </location>
    <ligand>
        <name>S-adenosyl-L-methionine</name>
        <dbReference type="ChEBI" id="CHEBI:59789"/>
    </ligand>
</feature>
<dbReference type="SUPFAM" id="SSF102114">
    <property type="entry name" value="Radical SAM enzymes"/>
    <property type="match status" value="1"/>
</dbReference>
<keyword evidence="10 12" id="KW-0408">Iron</keyword>
<dbReference type="GO" id="GO:0030488">
    <property type="term" value="P:tRNA methylation"/>
    <property type="evidence" value="ECO:0007669"/>
    <property type="project" value="UniProtKB-UniRule"/>
</dbReference>
<keyword evidence="5 12" id="KW-0489">Methyltransferase</keyword>
<keyword evidence="2 12" id="KW-0004">4Fe-4S</keyword>
<dbReference type="CDD" id="cd01335">
    <property type="entry name" value="Radical_SAM"/>
    <property type="match status" value="1"/>
</dbReference>
<evidence type="ECO:0000259" key="13">
    <source>
        <dbReference type="PROSITE" id="PS51918"/>
    </source>
</evidence>
<comment type="catalytic activity">
    <reaction evidence="12">
        <text>adenosine(2503) in 23S rRNA + 2 reduced [2Fe-2S]-[ferredoxin] + 2 S-adenosyl-L-methionine = 2-methyladenosine(2503) in 23S rRNA + 5'-deoxyadenosine + L-methionine + 2 oxidized [2Fe-2S]-[ferredoxin] + S-adenosyl-L-homocysteine</text>
        <dbReference type="Rhea" id="RHEA:42916"/>
        <dbReference type="Rhea" id="RHEA-COMP:10000"/>
        <dbReference type="Rhea" id="RHEA-COMP:10001"/>
        <dbReference type="Rhea" id="RHEA-COMP:10152"/>
        <dbReference type="Rhea" id="RHEA-COMP:10282"/>
        <dbReference type="ChEBI" id="CHEBI:17319"/>
        <dbReference type="ChEBI" id="CHEBI:33737"/>
        <dbReference type="ChEBI" id="CHEBI:33738"/>
        <dbReference type="ChEBI" id="CHEBI:57844"/>
        <dbReference type="ChEBI" id="CHEBI:57856"/>
        <dbReference type="ChEBI" id="CHEBI:59789"/>
        <dbReference type="ChEBI" id="CHEBI:74411"/>
        <dbReference type="ChEBI" id="CHEBI:74497"/>
        <dbReference type="EC" id="2.1.1.192"/>
    </reaction>
</comment>
<evidence type="ECO:0000256" key="6">
    <source>
        <dbReference type="ARBA" id="ARBA00022679"/>
    </source>
</evidence>
<dbReference type="Pfam" id="PF04055">
    <property type="entry name" value="Radical_SAM"/>
    <property type="match status" value="1"/>
</dbReference>
<feature type="binding site" evidence="12">
    <location>
        <position position="110"/>
    </location>
    <ligand>
        <name>[4Fe-4S] cluster</name>
        <dbReference type="ChEBI" id="CHEBI:49883"/>
        <note>4Fe-4S-S-AdoMet</note>
    </ligand>
</feature>
<dbReference type="InterPro" id="IPR007197">
    <property type="entry name" value="rSAM"/>
</dbReference>
<dbReference type="PROSITE" id="PS51918">
    <property type="entry name" value="RADICAL_SAM"/>
    <property type="match status" value="1"/>
</dbReference>
<evidence type="ECO:0000256" key="11">
    <source>
        <dbReference type="ARBA" id="ARBA00023014"/>
    </source>
</evidence>
<keyword evidence="6 12" id="KW-0808">Transferase</keyword>
<comment type="function">
    <text evidence="12">Specifically methylates position 2 of adenine 2503 in 23S rRNA and position 2 of adenine 37 in tRNAs.</text>
</comment>
<dbReference type="GO" id="GO:0046872">
    <property type="term" value="F:metal ion binding"/>
    <property type="evidence" value="ECO:0007669"/>
    <property type="project" value="UniProtKB-KW"/>
</dbReference>
<evidence type="ECO:0000256" key="3">
    <source>
        <dbReference type="ARBA" id="ARBA00022490"/>
    </source>
</evidence>
<keyword evidence="3 12" id="KW-0963">Cytoplasm</keyword>
<feature type="active site" description="Proton acceptor" evidence="12">
    <location>
        <position position="90"/>
    </location>
</feature>
<dbReference type="SFLD" id="SFLDF00275">
    <property type="entry name" value="adenosine_C2_methyltransferase"/>
    <property type="match status" value="1"/>
</dbReference>
<dbReference type="SFLD" id="SFLDG01062">
    <property type="entry name" value="methyltransferase_(Class_A)"/>
    <property type="match status" value="1"/>
</dbReference>
<keyword evidence="9 12" id="KW-0479">Metal-binding</keyword>
<dbReference type="GO" id="GO:0005737">
    <property type="term" value="C:cytoplasm"/>
    <property type="evidence" value="ECO:0007669"/>
    <property type="project" value="UniProtKB-SubCell"/>
</dbReference>
<reference evidence="14 15" key="1">
    <citation type="submission" date="2019-03" db="EMBL/GenBank/DDBJ databases">
        <title>Genomic Encyclopedia of Type Strains, Phase IV (KMG-IV): sequencing the most valuable type-strain genomes for metagenomic binning, comparative biology and taxonomic classification.</title>
        <authorList>
            <person name="Goeker M."/>
        </authorList>
    </citation>
    <scope>NUCLEOTIDE SEQUENCE [LARGE SCALE GENOMIC DNA]</scope>
    <source>
        <strain evidence="14 15">DSM 29481</strain>
    </source>
</reference>
<dbReference type="GO" id="GO:0000049">
    <property type="term" value="F:tRNA binding"/>
    <property type="evidence" value="ECO:0007669"/>
    <property type="project" value="UniProtKB-UniRule"/>
</dbReference>
<dbReference type="GO" id="GO:0051539">
    <property type="term" value="F:4 iron, 4 sulfur cluster binding"/>
    <property type="evidence" value="ECO:0007669"/>
    <property type="project" value="UniProtKB-UniRule"/>
</dbReference>
<feature type="binding site" evidence="12">
    <location>
        <position position="192"/>
    </location>
    <ligand>
        <name>S-adenosyl-L-methionine</name>
        <dbReference type="ChEBI" id="CHEBI:59789"/>
    </ligand>
</feature>
<dbReference type="Gene3D" id="1.10.150.530">
    <property type="match status" value="1"/>
</dbReference>
<comment type="subcellular location">
    <subcellularLocation>
        <location evidence="1 12">Cytoplasm</location>
    </subcellularLocation>
</comment>
<evidence type="ECO:0000256" key="10">
    <source>
        <dbReference type="ARBA" id="ARBA00023004"/>
    </source>
</evidence>
<protein>
    <recommendedName>
        <fullName evidence="12">Probable dual-specificity RNA methyltransferase RlmN</fullName>
        <ecNumber evidence="12">2.1.1.192</ecNumber>
    </recommendedName>
    <alternativeName>
        <fullName evidence="12">23S rRNA (adenine(2503)-C(2))-methyltransferase</fullName>
    </alternativeName>
    <alternativeName>
        <fullName evidence="12">23S rRNA m2A2503 methyltransferase</fullName>
    </alternativeName>
    <alternativeName>
        <fullName evidence="12">Ribosomal RNA large subunit methyltransferase N</fullName>
    </alternativeName>
    <alternativeName>
        <fullName evidence="12">tRNA (adenine(37)-C(2))-methyltransferase</fullName>
    </alternativeName>
    <alternativeName>
        <fullName evidence="12">tRNA m2A37 methyltransferase</fullName>
    </alternativeName>
</protein>
<evidence type="ECO:0000256" key="1">
    <source>
        <dbReference type="ARBA" id="ARBA00004496"/>
    </source>
</evidence>
<evidence type="ECO:0000256" key="4">
    <source>
        <dbReference type="ARBA" id="ARBA00022552"/>
    </source>
</evidence>
<feature type="binding site" evidence="12">
    <location>
        <begin position="215"/>
        <end position="217"/>
    </location>
    <ligand>
        <name>S-adenosyl-L-methionine</name>
        <dbReference type="ChEBI" id="CHEBI:59789"/>
    </ligand>
</feature>
<dbReference type="GO" id="GO:0002935">
    <property type="term" value="F:tRNA (adenine(37)-C2)-methyltransferase activity"/>
    <property type="evidence" value="ECO:0007669"/>
    <property type="project" value="UniProtKB-UniRule"/>
</dbReference>
<dbReference type="GO" id="GO:0070040">
    <property type="term" value="F:rRNA (adenine(2503)-C2-)-methyltransferase activity"/>
    <property type="evidence" value="ECO:0007669"/>
    <property type="project" value="UniProtKB-UniRule"/>
</dbReference>
<dbReference type="Pfam" id="PF21016">
    <property type="entry name" value="RlmN_N"/>
    <property type="match status" value="1"/>
</dbReference>
<dbReference type="PANTHER" id="PTHR30544">
    <property type="entry name" value="23S RRNA METHYLTRANSFERASE"/>
    <property type="match status" value="1"/>
</dbReference>
<dbReference type="FunFam" id="3.20.20.70:FF:000014">
    <property type="entry name" value="Probable dual-specificity RNA methyltransferase RlmN"/>
    <property type="match status" value="1"/>
</dbReference>
<comment type="miscellaneous">
    <text evidence="12">Reaction proceeds by a ping-pong mechanism involving intermediate methylation of a conserved cysteine residue.</text>
</comment>
<keyword evidence="11 12" id="KW-0411">Iron-sulfur</keyword>
<dbReference type="GO" id="GO:0019843">
    <property type="term" value="F:rRNA binding"/>
    <property type="evidence" value="ECO:0007669"/>
    <property type="project" value="UniProtKB-UniRule"/>
</dbReference>
<dbReference type="InterPro" id="IPR013785">
    <property type="entry name" value="Aldolase_TIM"/>
</dbReference>
<evidence type="ECO:0000256" key="2">
    <source>
        <dbReference type="ARBA" id="ARBA00022485"/>
    </source>
</evidence>
<evidence type="ECO:0000313" key="14">
    <source>
        <dbReference type="EMBL" id="TCU62238.1"/>
    </source>
</evidence>
<dbReference type="AlphaFoldDB" id="A0A4R3TJI2"/>
<sequence>MKSLYDFNYEQMAELALSHEWKKFRGHQIFQWLYRKRVTSIDEMSDLSKETREILKANYALKPLTLKDKQVSSDGTTKYLFALEDGSLIESVLMQFDYGKSICVTSQVGCNMSCAFCASGLTKKKRNLTSGEMVAQVMYVQQDLDKQEERLSHIVVMGTGEPFDNYENVMNFLSTVNHDRGLGIGARHITISTCGVVPKIYEFSKEHTQYNLAISLHAPNNTLRDELMPINHAYPLEELMKAIRQYASENNRRLTFEYILLRGVNDQKEHVKQLAKLLRGLNAYVNLIPYNAVDEKGFQGVDHAHAMVFYDALMKEGIRCTIRKEHGADIDAACGQLRVKHLRKEAKERQGN</sequence>
<gene>
    <name evidence="12" type="primary">rlmN</name>
    <name evidence="14" type="ORF">EDD61_10544</name>
</gene>
<feature type="binding site" evidence="12">
    <location>
        <position position="117"/>
    </location>
    <ligand>
        <name>[4Fe-4S] cluster</name>
        <dbReference type="ChEBI" id="CHEBI:49883"/>
        <note>4Fe-4S-S-AdoMet</note>
    </ligand>
</feature>
<proteinExistence type="inferred from homology"/>
<feature type="active site" description="S-methylcysteine intermediate" evidence="12">
    <location>
        <position position="334"/>
    </location>
</feature>
<comment type="cofactor">
    <cofactor evidence="12">
        <name>[4Fe-4S] cluster</name>
        <dbReference type="ChEBI" id="CHEBI:49883"/>
    </cofactor>
    <text evidence="12">Binds 1 [4Fe-4S] cluster. The cluster is coordinated with 3 cysteines and an exchangeable S-adenosyl-L-methionine.</text>
</comment>
<comment type="caution">
    <text evidence="12">Lacks conserved residue(s) required for the propagation of feature annotation.</text>
</comment>
<dbReference type="PIRSF" id="PIRSF006004">
    <property type="entry name" value="CHP00048"/>
    <property type="match status" value="1"/>
</dbReference>
<evidence type="ECO:0000256" key="12">
    <source>
        <dbReference type="HAMAP-Rule" id="MF_01849"/>
    </source>
</evidence>
<evidence type="ECO:0000256" key="8">
    <source>
        <dbReference type="ARBA" id="ARBA00022694"/>
    </source>
</evidence>